<dbReference type="InterPro" id="IPR057975">
    <property type="entry name" value="TPR_ANAPC2"/>
</dbReference>
<dbReference type="GO" id="GO:0005680">
    <property type="term" value="C:anaphase-promoting complex"/>
    <property type="evidence" value="ECO:0007669"/>
    <property type="project" value="TreeGrafter"/>
</dbReference>
<dbReference type="Gene3D" id="3.30.230.130">
    <property type="entry name" value="Cullin, Chain C, Domain 2"/>
    <property type="match status" value="1"/>
</dbReference>
<reference evidence="3 4" key="1">
    <citation type="submission" date="2021-11" db="EMBL/GenBank/DDBJ databases">
        <title>Black yeast isolated from Biological Soil Crust.</title>
        <authorList>
            <person name="Kurbessoian T."/>
        </authorList>
    </citation>
    <scope>NUCLEOTIDE SEQUENCE [LARGE SCALE GENOMIC DNA]</scope>
    <source>
        <strain evidence="3 4">CCFEE 5522</strain>
    </source>
</reference>
<dbReference type="SUPFAM" id="SSF75632">
    <property type="entry name" value="Cullin homology domain"/>
    <property type="match status" value="1"/>
</dbReference>
<dbReference type="Proteomes" id="UP001324427">
    <property type="component" value="Unassembled WGS sequence"/>
</dbReference>
<dbReference type="InterPro" id="IPR044554">
    <property type="entry name" value="ANAPC2"/>
</dbReference>
<keyword evidence="4" id="KW-1185">Reference proteome</keyword>
<name>A0AAV9JTM6_9PEZI</name>
<dbReference type="GO" id="GO:0007091">
    <property type="term" value="P:metaphase/anaphase transition of mitotic cell cycle"/>
    <property type="evidence" value="ECO:0007669"/>
    <property type="project" value="TreeGrafter"/>
</dbReference>
<organism evidence="3 4">
    <name type="scientific">Oleoguttula mirabilis</name>
    <dbReference type="NCBI Taxonomy" id="1507867"/>
    <lineage>
        <taxon>Eukaryota</taxon>
        <taxon>Fungi</taxon>
        <taxon>Dikarya</taxon>
        <taxon>Ascomycota</taxon>
        <taxon>Pezizomycotina</taxon>
        <taxon>Dothideomycetes</taxon>
        <taxon>Dothideomycetidae</taxon>
        <taxon>Mycosphaerellales</taxon>
        <taxon>Teratosphaeriaceae</taxon>
        <taxon>Oleoguttula</taxon>
    </lineage>
</organism>
<accession>A0AAV9JTM6</accession>
<dbReference type="GO" id="GO:0006511">
    <property type="term" value="P:ubiquitin-dependent protein catabolic process"/>
    <property type="evidence" value="ECO:0007669"/>
    <property type="project" value="InterPro"/>
</dbReference>
<evidence type="ECO:0000256" key="1">
    <source>
        <dbReference type="PROSITE-ProRule" id="PRU00330"/>
    </source>
</evidence>
<evidence type="ECO:0000259" key="2">
    <source>
        <dbReference type="PROSITE" id="PS50069"/>
    </source>
</evidence>
<dbReference type="Pfam" id="PF25773">
    <property type="entry name" value="TPR_ANAPC2"/>
    <property type="match status" value="1"/>
</dbReference>
<dbReference type="PANTHER" id="PTHR45957">
    <property type="entry name" value="ANAPHASE-PROMOTING COMPLEX SUBUNIT 2"/>
    <property type="match status" value="1"/>
</dbReference>
<evidence type="ECO:0000313" key="4">
    <source>
        <dbReference type="Proteomes" id="UP001324427"/>
    </source>
</evidence>
<dbReference type="EMBL" id="JAVFHQ010000005">
    <property type="protein sequence ID" value="KAK4549033.1"/>
    <property type="molecule type" value="Genomic_DNA"/>
</dbReference>
<comment type="similarity">
    <text evidence="1">Belongs to the cullin family.</text>
</comment>
<dbReference type="InterPro" id="IPR036317">
    <property type="entry name" value="Cullin_homology_sf"/>
</dbReference>
<sequence length="909" mass="102481">MAATAVLSGVQSRHDDVFTSVFPQADYTTPTPESTPNIGVLASPGQPFGGFSLPHNAVEDAVRFNRAWSTATRHLSLPISGDIWQKGPKFRPEVHEAFILLCSPIESRKQLEAWYANEMGVHFRHCVLPELGEWQQPVPLSAALSLFQKTVILLQKSFTQYFSGLTALIISANTTEVRAMLIAFEAQAKQNFHVLVLNSLPQQRLQKTIAYVMLLLMKTSLSHNNNPEICSKQAECRCSVKSDFLPLDQLQAVGLGGNLGERAFALAVHKLLARVVVHRQCFQVRYDTSESVIPKLRRWITERVAPFIEQSLGILTTNLSFKLTDNDRNGFAQTAVSNLGWLRTASLFDYVLHWPETTGAILDIKEYISSNAAEKSRVCSVFMNIMDRRLLHAGPQTTEILSMYTNVIHSFRLLDTKGVMLEKVAGPIRSYLRTRDDTVSIIAASFLADDEKGDVINVDPAKVCPAITVEVSKSSLEDARDHKMLDWSDMHWQPDPIDAGPGYKASKSEDVVAYILGLFDPEEFIKEVTTVLAQHLLQANDPEYVKETRLIELFKSRLDATKLQAAEVMLKDVRDSVSLNKRINPRAKFVTDEPPKPREIQAAIPDEGITTQSLYKMFEHRMQHAQFLATLKLVATRRNDLYFPKRTRLPLEPTQPAEADEARGIDNRVQVLSGFFWPQMRSNDFVLPPHFAEMDSSFGHRFSALGNQRKLHFRRALARVTVELELEDRHVREVDVPAWRASVIDAFATMERPYQDANVEYDPEQGLTAEQLMEALSMEEELVMDALAFWTGKRVLYQKAPATFAVLERLDMDTGMAPQRTTGQREVIFAVMSQDAMLRESAPMFETFIKGMLRDGGPKEVGGFMGVTNMLKMVLPSFTYGEEEVRWLLGEMEGRGEVVRNGEVWAVTR</sequence>
<dbReference type="AlphaFoldDB" id="A0AAV9JTM6"/>
<dbReference type="InterPro" id="IPR016158">
    <property type="entry name" value="Cullin_homology"/>
</dbReference>
<evidence type="ECO:0000313" key="3">
    <source>
        <dbReference type="EMBL" id="KAK4549033.1"/>
    </source>
</evidence>
<gene>
    <name evidence="3" type="ORF">LTR36_007489</name>
</gene>
<feature type="domain" description="Cullin family profile" evidence="2">
    <location>
        <begin position="509"/>
        <end position="791"/>
    </location>
</feature>
<dbReference type="GO" id="GO:0070979">
    <property type="term" value="P:protein K11-linked ubiquitination"/>
    <property type="evidence" value="ECO:0007669"/>
    <property type="project" value="TreeGrafter"/>
</dbReference>
<dbReference type="PROSITE" id="PS50069">
    <property type="entry name" value="CULLIN_2"/>
    <property type="match status" value="1"/>
</dbReference>
<proteinExistence type="inferred from homology"/>
<protein>
    <recommendedName>
        <fullName evidence="2">Cullin family profile domain-containing protein</fullName>
    </recommendedName>
</protein>
<comment type="caution">
    <text evidence="3">The sequence shown here is derived from an EMBL/GenBank/DDBJ whole genome shotgun (WGS) entry which is preliminary data.</text>
</comment>
<dbReference type="GO" id="GO:0031625">
    <property type="term" value="F:ubiquitin protein ligase binding"/>
    <property type="evidence" value="ECO:0007669"/>
    <property type="project" value="InterPro"/>
</dbReference>
<dbReference type="PANTHER" id="PTHR45957:SF1">
    <property type="entry name" value="ANAPHASE-PROMOTING COMPLEX SUBUNIT 2"/>
    <property type="match status" value="1"/>
</dbReference>